<evidence type="ECO:0000259" key="5">
    <source>
        <dbReference type="PROSITE" id="PS51085"/>
    </source>
</evidence>
<evidence type="ECO:0000256" key="1">
    <source>
        <dbReference type="ARBA" id="ARBA00010312"/>
    </source>
</evidence>
<dbReference type="InterPro" id="IPR001433">
    <property type="entry name" value="OxRdtase_FAD/NAD-bd"/>
</dbReference>
<dbReference type="Gene3D" id="2.40.40.20">
    <property type="match status" value="1"/>
</dbReference>
<evidence type="ECO:0000259" key="7">
    <source>
        <dbReference type="PROSITE" id="PS51669"/>
    </source>
</evidence>
<dbReference type="SUPFAM" id="SSF54292">
    <property type="entry name" value="2Fe-2S ferredoxin-like"/>
    <property type="match status" value="1"/>
</dbReference>
<dbReference type="Gene3D" id="3.40.50.80">
    <property type="entry name" value="Nucleotide-binding domain of ferredoxin-NADP reductase (FNR) module"/>
    <property type="match status" value="1"/>
</dbReference>
<keyword evidence="2" id="KW-0479">Metal-binding</keyword>
<dbReference type="SUPFAM" id="SSF63380">
    <property type="entry name" value="Riboflavin synthase domain-like"/>
    <property type="match status" value="1"/>
</dbReference>
<dbReference type="GO" id="GO:0051536">
    <property type="term" value="F:iron-sulfur cluster binding"/>
    <property type="evidence" value="ECO:0007669"/>
    <property type="project" value="UniProtKB-KW"/>
</dbReference>
<comment type="caution">
    <text evidence="8">The sequence shown here is derived from an EMBL/GenBank/DDBJ whole genome shotgun (WGS) entry which is preliminary data.</text>
</comment>
<keyword evidence="3" id="KW-0408">Iron</keyword>
<dbReference type="InterPro" id="IPR012675">
    <property type="entry name" value="Beta-grasp_dom_sf"/>
</dbReference>
<dbReference type="CDD" id="cd02781">
    <property type="entry name" value="MopB_CT_Acetylene-hydratase"/>
    <property type="match status" value="1"/>
</dbReference>
<evidence type="ECO:0000256" key="3">
    <source>
        <dbReference type="ARBA" id="ARBA00023004"/>
    </source>
</evidence>
<dbReference type="Gene3D" id="2.20.25.90">
    <property type="entry name" value="ADC-like domains"/>
    <property type="match status" value="1"/>
</dbReference>
<dbReference type="SUPFAM" id="SSF53706">
    <property type="entry name" value="Formate dehydrogenase/DMSO reductase, domains 1-3"/>
    <property type="match status" value="1"/>
</dbReference>
<dbReference type="SUPFAM" id="SSF50692">
    <property type="entry name" value="ADC-like"/>
    <property type="match status" value="1"/>
</dbReference>
<name>A0A838BGT8_9HYPH</name>
<organism evidence="8 9">
    <name type="scientific">Mesorhizobium neociceri</name>
    <dbReference type="NCBI Taxonomy" id="1307853"/>
    <lineage>
        <taxon>Bacteria</taxon>
        <taxon>Pseudomonadati</taxon>
        <taxon>Pseudomonadota</taxon>
        <taxon>Alphaproteobacteria</taxon>
        <taxon>Hyphomicrobiales</taxon>
        <taxon>Phyllobacteriaceae</taxon>
        <taxon>Mesorhizobium</taxon>
    </lineage>
</organism>
<feature type="domain" description="4Fe-4S Mo/W bis-MGD-type" evidence="7">
    <location>
        <begin position="2"/>
        <end position="57"/>
    </location>
</feature>
<protein>
    <submittedName>
        <fullName evidence="8">Molybdopterin-dependent oxidoreductase</fullName>
    </submittedName>
</protein>
<dbReference type="SMART" id="SM00926">
    <property type="entry name" value="Molybdop_Fe4S4"/>
    <property type="match status" value="1"/>
</dbReference>
<keyword evidence="4" id="KW-0411">Iron-sulfur</keyword>
<dbReference type="InterPro" id="IPR006963">
    <property type="entry name" value="Mopterin_OxRdtase_4Fe-4S_dom"/>
</dbReference>
<dbReference type="InterPro" id="IPR037949">
    <property type="entry name" value="MopB_CT_Acetylene-hydratase"/>
</dbReference>
<sequence length="1133" mass="123095">MRTEKPGFCALCKSRCGATFIVEDGRLTGAAPAPAHPTGKSLCVKGKAAPEILYHPDRLMTPLKRTNPKGSDEPGWVPVSWEQALSEIGERLRKLRDSHGIESVAVSTTTPSGTALSDGEEWIERLIQVSGTPNWVSTTEICNWHKDFAHAFTFGTGLPYPDYGQAELIVLWGFNPSSVWLDQATQVAAARARGCKILVIDPRRFGFAIGADQWLRVRPGSDGILALGIMRLLIEENSFDDSFLMRWTNAAFLVRDDNGEFLRGGDLNAQGEDTDAFVVLGTDGRLTFVQGKGRETPTVLAQAARSGEIKVSTANGPVRCTTAFDWLHAAANRHTLSEVARLTWIPEEEIRAAARMIGAARSVAYYTWTGLGQHAQSTQIDRALATLMSLKGCYDAPGGNVVLPSVPRNAVCGPDLLDPAQQAKAIGLDDKPLGPPNQGRITAHDFYTAALDERPYKVRGLIGFGANLAVAHANSTRGRAALDALEFYVHCDVFENPSARSADFLLPVNTPWERDALRIGFGSGLAAQEHVQLRQQVVASAGESRSDAEIAFALADELGLRDQFFDGSIEAARSHILQPSGITLDQLRNCPEGVRYPLKQRYRKYAEPTEMGVTGFATETGQVELYSALLRRNGQPPVPTFNPDELPANETYPFALTTAKTGYYCHSQHRQVPSLRKREPEPTVNLAPEAAERLGLEAGDWAEISTRHGQVRMKVKLDNSLDQRVVRASFGWWQGNAALDLPGYDAFSKSGANYNMLVGSDQLDPVSGAAAHRSQSCNIIPIGPRRTVWHGFHTMRVTGLDKIAEGVTAVTLERPDGSVLPDFEPGQHIVLRWREAGEDLIRCYSLTGPASDSERTAYTIAVRMVGRPTGRDDVAPGRMSTAISSILARGDMLDVRAPSGRFTLPLVSERPVVLVAGGIGITPFLSYLETLARRPLRPRVHLAYANSLAETEAFSDRLASLAAAMPELTIDRCWSRAGKDVPADIHRGRLGISHLRLGTFEVSPAIYFCGPSGMVASLKAELVSAGHPDQLMFEEAFAAGSVDQTALPEGPYSVTFVRSGKTAIWDRARGSLLELAEAEGVRITNGCRAGQCESCEVRVLEGEITYRTDLVRSATDPCLACQAVPKSDLLVDV</sequence>
<dbReference type="PROSITE" id="PS51085">
    <property type="entry name" value="2FE2S_FER_2"/>
    <property type="match status" value="1"/>
</dbReference>
<dbReference type="PROSITE" id="PS51384">
    <property type="entry name" value="FAD_FR"/>
    <property type="match status" value="1"/>
</dbReference>
<dbReference type="Pfam" id="PF01568">
    <property type="entry name" value="Molydop_binding"/>
    <property type="match status" value="1"/>
</dbReference>
<dbReference type="PANTHER" id="PTHR43742">
    <property type="entry name" value="TRIMETHYLAMINE-N-OXIDE REDUCTASE"/>
    <property type="match status" value="1"/>
</dbReference>
<dbReference type="Proteomes" id="UP000558284">
    <property type="component" value="Unassembled WGS sequence"/>
</dbReference>
<dbReference type="CDD" id="cd00207">
    <property type="entry name" value="fer2"/>
    <property type="match status" value="1"/>
</dbReference>
<dbReference type="Gene3D" id="2.40.30.10">
    <property type="entry name" value="Translation factors"/>
    <property type="match status" value="1"/>
</dbReference>
<dbReference type="PRINTS" id="PR00406">
    <property type="entry name" value="CYTB5RDTASE"/>
</dbReference>
<dbReference type="Gene3D" id="3.40.228.10">
    <property type="entry name" value="Dimethylsulfoxide Reductase, domain 2"/>
    <property type="match status" value="2"/>
</dbReference>
<keyword evidence="9" id="KW-1185">Reference proteome</keyword>
<dbReference type="PANTHER" id="PTHR43742:SF6">
    <property type="entry name" value="OXIDOREDUCTASE YYAE-RELATED"/>
    <property type="match status" value="1"/>
</dbReference>
<feature type="domain" description="2Fe-2S ferredoxin-type" evidence="5">
    <location>
        <begin position="1052"/>
        <end position="1133"/>
    </location>
</feature>
<dbReference type="RefSeq" id="WP_181061634.1">
    <property type="nucleotide sequence ID" value="NZ_JACDTY010000026.1"/>
</dbReference>
<accession>A0A838BGT8</accession>
<evidence type="ECO:0000256" key="4">
    <source>
        <dbReference type="ARBA" id="ARBA00023014"/>
    </source>
</evidence>
<dbReference type="InterPro" id="IPR039261">
    <property type="entry name" value="FNR_nucleotide-bd"/>
</dbReference>
<dbReference type="InterPro" id="IPR001041">
    <property type="entry name" value="2Fe-2S_ferredoxin-type"/>
</dbReference>
<dbReference type="AlphaFoldDB" id="A0A838BGT8"/>
<dbReference type="InterPro" id="IPR008333">
    <property type="entry name" value="Cbr1-like_FAD-bd_dom"/>
</dbReference>
<dbReference type="Gene3D" id="3.10.20.30">
    <property type="match status" value="1"/>
</dbReference>
<dbReference type="Gene3D" id="3.40.50.740">
    <property type="match status" value="2"/>
</dbReference>
<comment type="similarity">
    <text evidence="1">Belongs to the prokaryotic molybdopterin-containing oxidoreductase family.</text>
</comment>
<proteinExistence type="inferred from homology"/>
<dbReference type="Pfam" id="PF00970">
    <property type="entry name" value="FAD_binding_6"/>
    <property type="match status" value="1"/>
</dbReference>
<feature type="domain" description="FAD-binding FR-type" evidence="6">
    <location>
        <begin position="790"/>
        <end position="905"/>
    </location>
</feature>
<evidence type="ECO:0000256" key="2">
    <source>
        <dbReference type="ARBA" id="ARBA00022723"/>
    </source>
</evidence>
<dbReference type="EMBL" id="JACDTY010000026">
    <property type="protein sequence ID" value="MBA1144704.1"/>
    <property type="molecule type" value="Genomic_DNA"/>
</dbReference>
<dbReference type="InterPro" id="IPR050612">
    <property type="entry name" value="Prok_Mopterin_Oxidored"/>
</dbReference>
<evidence type="ECO:0000259" key="6">
    <source>
        <dbReference type="PROSITE" id="PS51384"/>
    </source>
</evidence>
<dbReference type="Pfam" id="PF00111">
    <property type="entry name" value="Fer2"/>
    <property type="match status" value="1"/>
</dbReference>
<dbReference type="GO" id="GO:0016491">
    <property type="term" value="F:oxidoreductase activity"/>
    <property type="evidence" value="ECO:0007669"/>
    <property type="project" value="InterPro"/>
</dbReference>
<dbReference type="InterPro" id="IPR017938">
    <property type="entry name" value="Riboflavin_synthase-like_b-brl"/>
</dbReference>
<dbReference type="PROSITE" id="PS51669">
    <property type="entry name" value="4FE4S_MOW_BIS_MGD"/>
    <property type="match status" value="1"/>
</dbReference>
<dbReference type="Pfam" id="PF00175">
    <property type="entry name" value="NAD_binding_1"/>
    <property type="match status" value="1"/>
</dbReference>
<dbReference type="InterPro" id="IPR017927">
    <property type="entry name" value="FAD-bd_FR_type"/>
</dbReference>
<dbReference type="Pfam" id="PF00384">
    <property type="entry name" value="Molybdopterin"/>
    <property type="match status" value="1"/>
</dbReference>
<dbReference type="InterPro" id="IPR036010">
    <property type="entry name" value="2Fe-2S_ferredoxin-like_sf"/>
</dbReference>
<dbReference type="GO" id="GO:0018818">
    <property type="term" value="F:acetylene hydratase activity"/>
    <property type="evidence" value="ECO:0007669"/>
    <property type="project" value="InterPro"/>
</dbReference>
<gene>
    <name evidence="8" type="ORF">H0241_31355</name>
</gene>
<dbReference type="InterPro" id="IPR006656">
    <property type="entry name" value="Mopterin_OxRdtase"/>
</dbReference>
<dbReference type="InterPro" id="IPR006657">
    <property type="entry name" value="MoPterin_dinucl-bd_dom"/>
</dbReference>
<evidence type="ECO:0000313" key="9">
    <source>
        <dbReference type="Proteomes" id="UP000558284"/>
    </source>
</evidence>
<dbReference type="Pfam" id="PF04879">
    <property type="entry name" value="Molybdop_Fe4S4"/>
    <property type="match status" value="1"/>
</dbReference>
<dbReference type="InterPro" id="IPR009010">
    <property type="entry name" value="Asp_de-COase-like_dom_sf"/>
</dbReference>
<dbReference type="GO" id="GO:0043546">
    <property type="term" value="F:molybdopterin cofactor binding"/>
    <property type="evidence" value="ECO:0007669"/>
    <property type="project" value="InterPro"/>
</dbReference>
<dbReference type="SUPFAM" id="SSF52343">
    <property type="entry name" value="Ferredoxin reductase-like, C-terminal NADP-linked domain"/>
    <property type="match status" value="1"/>
</dbReference>
<dbReference type="GO" id="GO:0046872">
    <property type="term" value="F:metal ion binding"/>
    <property type="evidence" value="ECO:0007669"/>
    <property type="project" value="UniProtKB-KW"/>
</dbReference>
<reference evidence="8 9" key="1">
    <citation type="submission" date="2020-07" db="EMBL/GenBank/DDBJ databases">
        <title>Definition of the novel symbiovar canariense within Mesorhizobium novociceri, a new species of genus Mesorhizobium nodulating Cicer canariense in the Caldera de Taburiente National Park (La Palma, Canary Islands).</title>
        <authorList>
            <person name="Leon-Barrios M."/>
            <person name="Perez-Yepez J."/>
            <person name="Flores-Felix J.D."/>
            <person name="Ramirez-Baena M.H."/>
            <person name="Pulido-Suarez L."/>
            <person name="Igual J.M."/>
            <person name="Velazquez E."/>
            <person name="Peix A."/>
        </authorList>
    </citation>
    <scope>NUCLEOTIDE SEQUENCE [LARGE SCALE GENOMIC DNA]</scope>
    <source>
        <strain evidence="8 9">CCANP35</strain>
    </source>
</reference>
<evidence type="ECO:0000313" key="8">
    <source>
        <dbReference type="EMBL" id="MBA1144704.1"/>
    </source>
</evidence>